<comment type="caution">
    <text evidence="2">The sequence shown here is derived from an EMBL/GenBank/DDBJ whole genome shotgun (WGS) entry which is preliminary data.</text>
</comment>
<evidence type="ECO:0000313" key="2">
    <source>
        <dbReference type="EMBL" id="KAG4424590.1"/>
    </source>
</evidence>
<feature type="compositionally biased region" description="Basic and acidic residues" evidence="1">
    <location>
        <begin position="69"/>
        <end position="89"/>
    </location>
</feature>
<proteinExistence type="predicted"/>
<reference evidence="2" key="1">
    <citation type="submission" date="2021-02" db="EMBL/GenBank/DDBJ databases">
        <title>Genome sequence Cadophora malorum strain M34.</title>
        <authorList>
            <person name="Stefanovic E."/>
            <person name="Vu D."/>
            <person name="Scully C."/>
            <person name="Dijksterhuis J."/>
            <person name="Roader J."/>
            <person name="Houbraken J."/>
        </authorList>
    </citation>
    <scope>NUCLEOTIDE SEQUENCE</scope>
    <source>
        <strain evidence="2">M34</strain>
    </source>
</reference>
<protein>
    <submittedName>
        <fullName evidence="2">Uncharacterized protein</fullName>
    </submittedName>
</protein>
<gene>
    <name evidence="2" type="ORF">IFR04_002300</name>
</gene>
<dbReference type="AlphaFoldDB" id="A0A8H7WGU8"/>
<feature type="compositionally biased region" description="Basic and acidic residues" evidence="1">
    <location>
        <begin position="98"/>
        <end position="107"/>
    </location>
</feature>
<evidence type="ECO:0000256" key="1">
    <source>
        <dbReference type="SAM" id="MobiDB-lite"/>
    </source>
</evidence>
<organism evidence="2 3">
    <name type="scientific">Cadophora malorum</name>
    <dbReference type="NCBI Taxonomy" id="108018"/>
    <lineage>
        <taxon>Eukaryota</taxon>
        <taxon>Fungi</taxon>
        <taxon>Dikarya</taxon>
        <taxon>Ascomycota</taxon>
        <taxon>Pezizomycotina</taxon>
        <taxon>Leotiomycetes</taxon>
        <taxon>Helotiales</taxon>
        <taxon>Ploettnerulaceae</taxon>
        <taxon>Cadophora</taxon>
    </lineage>
</organism>
<evidence type="ECO:0000313" key="3">
    <source>
        <dbReference type="Proteomes" id="UP000664132"/>
    </source>
</evidence>
<dbReference type="EMBL" id="JAFJYH010000019">
    <property type="protein sequence ID" value="KAG4424590.1"/>
    <property type="molecule type" value="Genomic_DNA"/>
</dbReference>
<name>A0A8H7WGU8_9HELO</name>
<sequence>MCEHANILHPICKHVDGVMYCCEQQSLTGCIPEECPDLLICFIEPPEGAGYCFYCRRRNNRRGRRRRWREAVERERMENERENGAKEKENDADDDVDKDGVEEGKVE</sequence>
<accession>A0A8H7WGU8</accession>
<dbReference type="Proteomes" id="UP000664132">
    <property type="component" value="Unassembled WGS sequence"/>
</dbReference>
<feature type="region of interest" description="Disordered" evidence="1">
    <location>
        <begin position="61"/>
        <end position="107"/>
    </location>
</feature>
<keyword evidence="3" id="KW-1185">Reference proteome</keyword>
<dbReference type="OrthoDB" id="10405751at2759"/>